<evidence type="ECO:0000313" key="2">
    <source>
        <dbReference type="Proteomes" id="UP000275368"/>
    </source>
</evidence>
<reference evidence="1 2" key="1">
    <citation type="submission" date="2018-11" db="EMBL/GenBank/DDBJ databases">
        <title>Complete genome sequence of Paenibacillus baekrokdamisoli strain KCTC 33723.</title>
        <authorList>
            <person name="Kang S.W."/>
            <person name="Lee K.C."/>
            <person name="Kim K.K."/>
            <person name="Kim J.S."/>
            <person name="Kim D.S."/>
            <person name="Ko S.H."/>
            <person name="Yang S.H."/>
            <person name="Lee J.S."/>
        </authorList>
    </citation>
    <scope>NUCLEOTIDE SEQUENCE [LARGE SCALE GENOMIC DNA]</scope>
    <source>
        <strain evidence="1 2">KCTC 33723</strain>
    </source>
</reference>
<organism evidence="1 2">
    <name type="scientific">Paenibacillus baekrokdamisoli</name>
    <dbReference type="NCBI Taxonomy" id="1712516"/>
    <lineage>
        <taxon>Bacteria</taxon>
        <taxon>Bacillati</taxon>
        <taxon>Bacillota</taxon>
        <taxon>Bacilli</taxon>
        <taxon>Bacillales</taxon>
        <taxon>Paenibacillaceae</taxon>
        <taxon>Paenibacillus</taxon>
    </lineage>
</organism>
<sequence length="83" mass="9642">MILNKKQSTLVASFTRDSFIGSTNGTALLLYDRRDFEMNLVIIHKQDLANLNFWYMEHFIDILGLHLSGCVIPLCGRANRWQR</sequence>
<protein>
    <submittedName>
        <fullName evidence="1">Uncharacterized protein</fullName>
    </submittedName>
</protein>
<name>A0A3G9IM91_9BACL</name>
<dbReference type="RefSeq" id="WP_125653767.1">
    <property type="nucleotide sequence ID" value="NZ_AP019308.1"/>
</dbReference>
<proteinExistence type="predicted"/>
<dbReference type="Proteomes" id="UP000275368">
    <property type="component" value="Chromosome"/>
</dbReference>
<gene>
    <name evidence="1" type="ORF">Back11_07710</name>
</gene>
<dbReference type="KEGG" id="pbk:Back11_07710"/>
<keyword evidence="2" id="KW-1185">Reference proteome</keyword>
<accession>A0A3G9IM91</accession>
<evidence type="ECO:0000313" key="1">
    <source>
        <dbReference type="EMBL" id="BBH19426.1"/>
    </source>
</evidence>
<dbReference type="EMBL" id="AP019308">
    <property type="protein sequence ID" value="BBH19426.1"/>
    <property type="molecule type" value="Genomic_DNA"/>
</dbReference>
<dbReference type="AlphaFoldDB" id="A0A3G9IM91"/>